<dbReference type="STRING" id="1328759.A0A5C2SXM2"/>
<evidence type="ECO:0000313" key="2">
    <source>
        <dbReference type="EMBL" id="RPD67418.1"/>
    </source>
</evidence>
<reference evidence="2" key="1">
    <citation type="journal article" date="2018" name="Genome Biol. Evol.">
        <title>Genomics and development of Lentinus tigrinus, a white-rot wood-decaying mushroom with dimorphic fruiting bodies.</title>
        <authorList>
            <person name="Wu B."/>
            <person name="Xu Z."/>
            <person name="Knudson A."/>
            <person name="Carlson A."/>
            <person name="Chen N."/>
            <person name="Kovaka S."/>
            <person name="LaButti K."/>
            <person name="Lipzen A."/>
            <person name="Pennachio C."/>
            <person name="Riley R."/>
            <person name="Schakwitz W."/>
            <person name="Umezawa K."/>
            <person name="Ohm R.A."/>
            <person name="Grigoriev I.V."/>
            <person name="Nagy L.G."/>
            <person name="Gibbons J."/>
            <person name="Hibbett D."/>
        </authorList>
    </citation>
    <scope>NUCLEOTIDE SEQUENCE [LARGE SCALE GENOMIC DNA]</scope>
    <source>
        <strain evidence="2">ALCF2SS1-6</strain>
    </source>
</reference>
<protein>
    <recommendedName>
        <fullName evidence="4">F-box domain-containing protein</fullName>
    </recommendedName>
</protein>
<keyword evidence="3" id="KW-1185">Reference proteome</keyword>
<gene>
    <name evidence="2" type="ORF">L227DRAFT_569561</name>
</gene>
<dbReference type="AlphaFoldDB" id="A0A5C2SXM2"/>
<feature type="region of interest" description="Disordered" evidence="1">
    <location>
        <begin position="309"/>
        <end position="329"/>
    </location>
</feature>
<sequence length="329" mass="36385">METLPLETLHHIFLFACSDGGSTGISLSLVSRSYRDIVRPVRYNSVALIGYTNIGTFLRCYRNDRAALQSPEQDIAPIIRHLLLTTDASDIDRVIRPGGTAILQSILLDLFQLIGSTLVTLSYTCHAQMEIILAKCAFPRLQELTFLRNVAIPYQFSAVAPLPEYAQLPRALPSLRKLHVILITTLDHAVPVILARWAHAAPNVTHLRISNLRGGMRGIEWMRDMLEAEPDTRPYPSLAHIVIQPYARPVQATYSGGMTQAIHSQFIGEVEAFQQAAPADLNLVRLEPTGWSQMLLGEWLDGIAGGTGAWPEGKPPHAGGIGRRRRSFT</sequence>
<organism evidence="2 3">
    <name type="scientific">Lentinus tigrinus ALCF2SS1-6</name>
    <dbReference type="NCBI Taxonomy" id="1328759"/>
    <lineage>
        <taxon>Eukaryota</taxon>
        <taxon>Fungi</taxon>
        <taxon>Dikarya</taxon>
        <taxon>Basidiomycota</taxon>
        <taxon>Agaricomycotina</taxon>
        <taxon>Agaricomycetes</taxon>
        <taxon>Polyporales</taxon>
        <taxon>Polyporaceae</taxon>
        <taxon>Lentinus</taxon>
    </lineage>
</organism>
<dbReference type="Proteomes" id="UP000313359">
    <property type="component" value="Unassembled WGS sequence"/>
</dbReference>
<dbReference type="EMBL" id="ML122250">
    <property type="protein sequence ID" value="RPD67418.1"/>
    <property type="molecule type" value="Genomic_DNA"/>
</dbReference>
<evidence type="ECO:0000313" key="3">
    <source>
        <dbReference type="Proteomes" id="UP000313359"/>
    </source>
</evidence>
<accession>A0A5C2SXM2</accession>
<evidence type="ECO:0008006" key="4">
    <source>
        <dbReference type="Google" id="ProtNLM"/>
    </source>
</evidence>
<name>A0A5C2SXM2_9APHY</name>
<proteinExistence type="predicted"/>
<dbReference type="OrthoDB" id="2744052at2759"/>
<evidence type="ECO:0000256" key="1">
    <source>
        <dbReference type="SAM" id="MobiDB-lite"/>
    </source>
</evidence>